<accession>A0A8J4WHK4</accession>
<evidence type="ECO:0000313" key="1">
    <source>
        <dbReference type="EMBL" id="KAF5402428.1"/>
    </source>
</evidence>
<evidence type="ECO:0000313" key="2">
    <source>
        <dbReference type="Proteomes" id="UP000748531"/>
    </source>
</evidence>
<keyword evidence="2" id="KW-1185">Reference proteome</keyword>
<gene>
    <name evidence="1" type="ORF">PHET_04412</name>
</gene>
<dbReference type="EMBL" id="LUCH01001821">
    <property type="protein sequence ID" value="KAF5402428.1"/>
    <property type="molecule type" value="Genomic_DNA"/>
</dbReference>
<dbReference type="AlphaFoldDB" id="A0A8J4WHK4"/>
<proteinExistence type="predicted"/>
<feature type="non-terminal residue" evidence="1">
    <location>
        <position position="1"/>
    </location>
</feature>
<dbReference type="Proteomes" id="UP000748531">
    <property type="component" value="Unassembled WGS sequence"/>
</dbReference>
<comment type="caution">
    <text evidence="1">The sequence shown here is derived from an EMBL/GenBank/DDBJ whole genome shotgun (WGS) entry which is preliminary data.</text>
</comment>
<organism evidence="1 2">
    <name type="scientific">Paragonimus heterotremus</name>
    <dbReference type="NCBI Taxonomy" id="100268"/>
    <lineage>
        <taxon>Eukaryota</taxon>
        <taxon>Metazoa</taxon>
        <taxon>Spiralia</taxon>
        <taxon>Lophotrochozoa</taxon>
        <taxon>Platyhelminthes</taxon>
        <taxon>Trematoda</taxon>
        <taxon>Digenea</taxon>
        <taxon>Plagiorchiida</taxon>
        <taxon>Troglotremata</taxon>
        <taxon>Troglotrematidae</taxon>
        <taxon>Paragonimus</taxon>
    </lineage>
</organism>
<protein>
    <submittedName>
        <fullName evidence="1">Uncharacterized protein</fullName>
    </submittedName>
</protein>
<name>A0A8J4WHK4_9TREM</name>
<dbReference type="OrthoDB" id="10333785at2759"/>
<reference evidence="1" key="1">
    <citation type="submission" date="2019-05" db="EMBL/GenBank/DDBJ databases">
        <title>Annotation for the trematode Paragonimus heterotremus.</title>
        <authorList>
            <person name="Choi Y.-J."/>
        </authorList>
    </citation>
    <scope>NUCLEOTIDE SEQUENCE</scope>
    <source>
        <strain evidence="1">LC</strain>
    </source>
</reference>
<sequence>YQVDGQPDINVHIRACQISINPRASTPAIRLNRPTAMINHIVLVVLIQVITAQYGFAAISFAECTKKIAAANNGCISDALSMVTCPRKETPASTCRNCSMCKSIKRRCLIRKLERPEFDRCPQAQTMIQSLWRLS</sequence>